<dbReference type="PROSITE" id="PS00737">
    <property type="entry name" value="THIOLASE_2"/>
    <property type="match status" value="1"/>
</dbReference>
<dbReference type="EMBL" id="CANL01000029">
    <property type="protein sequence ID" value="CCM64233.1"/>
    <property type="molecule type" value="Genomic_DNA"/>
</dbReference>
<dbReference type="eggNOG" id="COG0183">
    <property type="taxonomic scope" value="Bacteria"/>
</dbReference>
<dbReference type="InterPro" id="IPR016039">
    <property type="entry name" value="Thiolase-like"/>
</dbReference>
<feature type="active site" description="Proton acceptor" evidence="4">
    <location>
        <position position="403"/>
    </location>
</feature>
<feature type="active site" description="Acyl-thioester intermediate" evidence="4">
    <location>
        <position position="124"/>
    </location>
</feature>
<dbReference type="PANTHER" id="PTHR43365:SF1">
    <property type="entry name" value="ACETYL-COA C-ACYLTRANSFERASE"/>
    <property type="match status" value="1"/>
</dbReference>
<reference evidence="8 9" key="1">
    <citation type="journal article" date="2013" name="ISME J.">
        <title>Metabolic model for the filamentous 'Candidatus Microthrix parvicella' based on genomic and metagenomic analyses.</title>
        <authorList>
            <person name="Jon McIlroy S."/>
            <person name="Kristiansen R."/>
            <person name="Albertsen M."/>
            <person name="Michael Karst S."/>
            <person name="Rossetti S."/>
            <person name="Lund Nielsen J."/>
            <person name="Tandoi V."/>
            <person name="James Seviour R."/>
            <person name="Nielsen P.H."/>
        </authorList>
    </citation>
    <scope>NUCLEOTIDE SEQUENCE [LARGE SCALE GENOMIC DNA]</scope>
    <source>
        <strain evidence="8 9">RN1</strain>
    </source>
</reference>
<evidence type="ECO:0000256" key="5">
    <source>
        <dbReference type="RuleBase" id="RU003557"/>
    </source>
</evidence>
<dbReference type="AlphaFoldDB" id="R4Z0I9"/>
<dbReference type="STRING" id="1229780.BN381_350093"/>
<dbReference type="InterPro" id="IPR020616">
    <property type="entry name" value="Thiolase_N"/>
</dbReference>
<feature type="domain" description="Thiolase C-terminal" evidence="7">
    <location>
        <begin position="295"/>
        <end position="416"/>
    </location>
</feature>
<dbReference type="GO" id="GO:0016747">
    <property type="term" value="F:acyltransferase activity, transferring groups other than amino-acyl groups"/>
    <property type="evidence" value="ECO:0007669"/>
    <property type="project" value="InterPro"/>
</dbReference>
<dbReference type="InterPro" id="IPR020617">
    <property type="entry name" value="Thiolase_C"/>
</dbReference>
<feature type="active site" description="Proton acceptor" evidence="4">
    <location>
        <position position="373"/>
    </location>
</feature>
<evidence type="ECO:0000313" key="8">
    <source>
        <dbReference type="EMBL" id="CCM64233.1"/>
    </source>
</evidence>
<gene>
    <name evidence="8" type="ORF">BN381_350093</name>
</gene>
<name>R4Z0I9_9ACTN</name>
<dbReference type="NCBIfam" id="TIGR01930">
    <property type="entry name" value="AcCoA-C-Actrans"/>
    <property type="match status" value="1"/>
</dbReference>
<keyword evidence="2 5" id="KW-0808">Transferase</keyword>
<proteinExistence type="inferred from homology"/>
<dbReference type="Pfam" id="PF02803">
    <property type="entry name" value="Thiolase_C"/>
    <property type="match status" value="1"/>
</dbReference>
<dbReference type="EC" id="2.3.1.-" evidence="8"/>
<dbReference type="SUPFAM" id="SSF53901">
    <property type="entry name" value="Thiolase-like"/>
    <property type="match status" value="1"/>
</dbReference>
<dbReference type="NCBIfam" id="NF005865">
    <property type="entry name" value="PRK07801.1"/>
    <property type="match status" value="1"/>
</dbReference>
<evidence type="ECO:0000259" key="7">
    <source>
        <dbReference type="Pfam" id="PF02803"/>
    </source>
</evidence>
<evidence type="ECO:0000256" key="1">
    <source>
        <dbReference type="ARBA" id="ARBA00010982"/>
    </source>
</evidence>
<dbReference type="Proteomes" id="UP000018291">
    <property type="component" value="Unassembled WGS sequence"/>
</dbReference>
<dbReference type="PIRSF" id="PIRSF000429">
    <property type="entry name" value="Ac-CoA_Ac_transf"/>
    <property type="match status" value="1"/>
</dbReference>
<dbReference type="HOGENOM" id="CLU_031026_2_3_11"/>
<dbReference type="Gene3D" id="3.40.47.10">
    <property type="match status" value="2"/>
</dbReference>
<dbReference type="Pfam" id="PF00108">
    <property type="entry name" value="Thiolase_N"/>
    <property type="match status" value="1"/>
</dbReference>
<evidence type="ECO:0000256" key="4">
    <source>
        <dbReference type="PIRSR" id="PIRSR000429-1"/>
    </source>
</evidence>
<dbReference type="InterPro" id="IPR002155">
    <property type="entry name" value="Thiolase"/>
</dbReference>
<evidence type="ECO:0000259" key="6">
    <source>
        <dbReference type="Pfam" id="PF00108"/>
    </source>
</evidence>
<evidence type="ECO:0000256" key="3">
    <source>
        <dbReference type="ARBA" id="ARBA00023315"/>
    </source>
</evidence>
<organism evidence="8 9">
    <name type="scientific">Candidatus Neomicrothrix parvicella RN1</name>
    <dbReference type="NCBI Taxonomy" id="1229780"/>
    <lineage>
        <taxon>Bacteria</taxon>
        <taxon>Bacillati</taxon>
        <taxon>Actinomycetota</taxon>
        <taxon>Acidimicrobiia</taxon>
        <taxon>Acidimicrobiales</taxon>
        <taxon>Microthrixaceae</taxon>
        <taxon>Candidatus Neomicrothrix</taxon>
    </lineage>
</organism>
<protein>
    <submittedName>
        <fullName evidence="8">Thiolase</fullName>
        <ecNumber evidence="8">2.3.1.-</ecNumber>
    </submittedName>
</protein>
<accession>R4Z0I9</accession>
<sequence length="419" mass="44348">MVLGALIGPVSDEASDWGKPGAGWPLCNLPIGRITMAEAYIVDAVRTPVGRRGGGLSAVHPADLGAHSLKALMERTGVDPGAVEDVIFGCVDTIGGQAGDIARTCWLAAGLPDHVPGTTIDRQCGSSQQAVHFAAQGVMSGTSDLIVAGGVQQMSTIPISSSMLVGDQFGYPDPFSGSLGWQERYGDQEVSQFRSAQMIADKWDCSRDEMESFAVESHERAIRARAEGRFDAEIAPFGEVMADEGPREPNWDKIRSLRPLEEGGTITAAVASQISDASAALLIASEQAVEDHGLTPRARIHHLSVRADDPVWMLTAPIPATRYALQKSGLTMDDIDLVEINEAFASVVLAWMKDLEVPHDKVNVNGGAIALGHPLGATGARLMTTLLGELERTGGRYGLQTMCEGGGQANVTIIERLGS</sequence>
<keyword evidence="9" id="KW-1185">Reference proteome</keyword>
<dbReference type="CDD" id="cd00751">
    <property type="entry name" value="thiolase"/>
    <property type="match status" value="1"/>
</dbReference>
<comment type="similarity">
    <text evidence="1 5">Belongs to the thiolase-like superfamily. Thiolase family.</text>
</comment>
<dbReference type="InterPro" id="IPR020613">
    <property type="entry name" value="Thiolase_CS"/>
</dbReference>
<comment type="caution">
    <text evidence="8">The sequence shown here is derived from an EMBL/GenBank/DDBJ whole genome shotgun (WGS) entry which is preliminary data.</text>
</comment>
<feature type="domain" description="Thiolase N-terminal" evidence="6">
    <location>
        <begin position="40"/>
        <end position="287"/>
    </location>
</feature>
<evidence type="ECO:0000256" key="2">
    <source>
        <dbReference type="ARBA" id="ARBA00022679"/>
    </source>
</evidence>
<dbReference type="PANTHER" id="PTHR43365">
    <property type="entry name" value="BLR7806 PROTEIN"/>
    <property type="match status" value="1"/>
</dbReference>
<keyword evidence="3 5" id="KW-0012">Acyltransferase</keyword>
<evidence type="ECO:0000313" key="9">
    <source>
        <dbReference type="Proteomes" id="UP000018291"/>
    </source>
</evidence>